<dbReference type="InterPro" id="IPR020904">
    <property type="entry name" value="Sc_DH/Rdtase_CS"/>
</dbReference>
<organism evidence="4 5">
    <name type="scientific">Roseateles asaccharophilus</name>
    <dbReference type="NCBI Taxonomy" id="582607"/>
    <lineage>
        <taxon>Bacteria</taxon>
        <taxon>Pseudomonadati</taxon>
        <taxon>Pseudomonadota</taxon>
        <taxon>Betaproteobacteria</taxon>
        <taxon>Burkholderiales</taxon>
        <taxon>Sphaerotilaceae</taxon>
        <taxon>Roseateles</taxon>
    </lineage>
</organism>
<evidence type="ECO:0000313" key="4">
    <source>
        <dbReference type="EMBL" id="TDP11978.1"/>
    </source>
</evidence>
<evidence type="ECO:0000313" key="5">
    <source>
        <dbReference type="Proteomes" id="UP000295357"/>
    </source>
</evidence>
<protein>
    <submittedName>
        <fullName evidence="4">Short-subunit dehydrogenase</fullName>
    </submittedName>
</protein>
<dbReference type="InterPro" id="IPR036291">
    <property type="entry name" value="NAD(P)-bd_dom_sf"/>
</dbReference>
<dbReference type="AlphaFoldDB" id="A0A4R6N9A7"/>
<proteinExistence type="inferred from homology"/>
<name>A0A4R6N9A7_9BURK</name>
<feature type="domain" description="Ketoreductase" evidence="3">
    <location>
        <begin position="6"/>
        <end position="189"/>
    </location>
</feature>
<dbReference type="Gene3D" id="3.40.50.720">
    <property type="entry name" value="NAD(P)-binding Rossmann-like Domain"/>
    <property type="match status" value="1"/>
</dbReference>
<dbReference type="GO" id="GO:0016020">
    <property type="term" value="C:membrane"/>
    <property type="evidence" value="ECO:0007669"/>
    <property type="project" value="TreeGrafter"/>
</dbReference>
<evidence type="ECO:0000259" key="3">
    <source>
        <dbReference type="SMART" id="SM00822"/>
    </source>
</evidence>
<dbReference type="EMBL" id="SNXE01000002">
    <property type="protein sequence ID" value="TDP11978.1"/>
    <property type="molecule type" value="Genomic_DNA"/>
</dbReference>
<dbReference type="CDD" id="cd05233">
    <property type="entry name" value="SDR_c"/>
    <property type="match status" value="1"/>
</dbReference>
<keyword evidence="5" id="KW-1185">Reference proteome</keyword>
<comment type="similarity">
    <text evidence="1">Belongs to the short-chain dehydrogenases/reductases (SDR) family.</text>
</comment>
<dbReference type="SMART" id="SM00822">
    <property type="entry name" value="PKS_KR"/>
    <property type="match status" value="1"/>
</dbReference>
<gene>
    <name evidence="4" type="ORF">DFR39_102366</name>
</gene>
<dbReference type="InterPro" id="IPR002347">
    <property type="entry name" value="SDR_fam"/>
</dbReference>
<sequence length="274" mass="28983">MKAEQARVLLTGAAGGIGRASVDVLLAAGASVLLVGRDPHKLQQLMAQAAQRHEGAAARLAWQCADLQSDQEIAALARVGMDWGCNVLVHGAGVPAFGPLTSLDAATLRGVMQTNLLAPMLLTQSLLTHLMRQPRAQIICVGSALGRIGLPGFSAYCASKFGLRGFAEALRREVADSGVLVQYLGPRSTRTEFNDAAVQAYNQATKTAMDAPERVARELLSLLVNEAPERFIGFPEVLAVRLNGLLGASMDGAFVKHGRSLGRPAVPQQPFTHS</sequence>
<dbReference type="PANTHER" id="PTHR44196:SF1">
    <property type="entry name" value="DEHYDROGENASE_REDUCTASE SDR FAMILY MEMBER 7B"/>
    <property type="match status" value="1"/>
</dbReference>
<dbReference type="RefSeq" id="WP_133602739.1">
    <property type="nucleotide sequence ID" value="NZ_JAUFPJ010000002.1"/>
</dbReference>
<dbReference type="GO" id="GO:0016491">
    <property type="term" value="F:oxidoreductase activity"/>
    <property type="evidence" value="ECO:0007669"/>
    <property type="project" value="UniProtKB-KW"/>
</dbReference>
<evidence type="ECO:0000256" key="2">
    <source>
        <dbReference type="ARBA" id="ARBA00023002"/>
    </source>
</evidence>
<comment type="caution">
    <text evidence="4">The sequence shown here is derived from an EMBL/GenBank/DDBJ whole genome shotgun (WGS) entry which is preliminary data.</text>
</comment>
<dbReference type="PROSITE" id="PS00061">
    <property type="entry name" value="ADH_SHORT"/>
    <property type="match status" value="1"/>
</dbReference>
<dbReference type="NCBIfam" id="NF006565">
    <property type="entry name" value="PRK09072.1"/>
    <property type="match status" value="1"/>
</dbReference>
<dbReference type="OrthoDB" id="9790266at2"/>
<dbReference type="SUPFAM" id="SSF51735">
    <property type="entry name" value="NAD(P)-binding Rossmann-fold domains"/>
    <property type="match status" value="1"/>
</dbReference>
<accession>A0A4R6N9A7</accession>
<dbReference type="PRINTS" id="PR00081">
    <property type="entry name" value="GDHRDH"/>
</dbReference>
<evidence type="ECO:0000256" key="1">
    <source>
        <dbReference type="ARBA" id="ARBA00006484"/>
    </source>
</evidence>
<dbReference type="PANTHER" id="PTHR44196">
    <property type="entry name" value="DEHYDROGENASE/REDUCTASE SDR FAMILY MEMBER 7B"/>
    <property type="match status" value="1"/>
</dbReference>
<dbReference type="Proteomes" id="UP000295357">
    <property type="component" value="Unassembled WGS sequence"/>
</dbReference>
<dbReference type="Pfam" id="PF00106">
    <property type="entry name" value="adh_short"/>
    <property type="match status" value="1"/>
</dbReference>
<dbReference type="InterPro" id="IPR057326">
    <property type="entry name" value="KR_dom"/>
</dbReference>
<reference evidence="4 5" key="1">
    <citation type="submission" date="2019-03" db="EMBL/GenBank/DDBJ databases">
        <title>Genomic Encyclopedia of Type Strains, Phase IV (KMG-IV): sequencing the most valuable type-strain genomes for metagenomic binning, comparative biology and taxonomic classification.</title>
        <authorList>
            <person name="Goeker M."/>
        </authorList>
    </citation>
    <scope>NUCLEOTIDE SEQUENCE [LARGE SCALE GENOMIC DNA]</scope>
    <source>
        <strain evidence="4 5">DSM 25082</strain>
    </source>
</reference>
<keyword evidence="2" id="KW-0560">Oxidoreductase</keyword>